<accession>A0A4R6BMR1</accession>
<sequence>MKYYLKFGLFLAVLLLIWELSVKIWQVDAYTLPAPSRIFMQFFTGYNEYKVHLLPTILLVVEGLVMSVIVGIAVAVILHLIPVLEPFIYPLLVISQNIPVIVVAPLLVIWFGFGLLPKLIVITLVCFFPVTVSLLEGLKSGDKDLKKYMLISGANRSQLFAKLEWPSSLPYLFNGLKIAGTYSVMGAIISEWLGSDKGLGKYMILSQRAFQVDKVFVAIIWIVIFALLIFAVIRLLEKVMVRWKHD</sequence>
<dbReference type="GO" id="GO:0055085">
    <property type="term" value="P:transmembrane transport"/>
    <property type="evidence" value="ECO:0007669"/>
    <property type="project" value="InterPro"/>
</dbReference>
<dbReference type="GO" id="GO:0015675">
    <property type="term" value="P:nickel cation transport"/>
    <property type="evidence" value="ECO:0007669"/>
    <property type="project" value="UniProtKB-KW"/>
</dbReference>
<keyword evidence="12" id="KW-1185">Reference proteome</keyword>
<evidence type="ECO:0000256" key="2">
    <source>
        <dbReference type="ARBA" id="ARBA00022448"/>
    </source>
</evidence>
<protein>
    <submittedName>
        <fullName evidence="11">ABC transporter permease</fullName>
    </submittedName>
</protein>
<comment type="similarity">
    <text evidence="9">Belongs to the binding-protein-dependent transport system permease family.</text>
</comment>
<dbReference type="SUPFAM" id="SSF161098">
    <property type="entry name" value="MetI-like"/>
    <property type="match status" value="1"/>
</dbReference>
<evidence type="ECO:0000256" key="4">
    <source>
        <dbReference type="ARBA" id="ARBA00022596"/>
    </source>
</evidence>
<reference evidence="11 12" key="1">
    <citation type="submission" date="2019-01" db="EMBL/GenBank/DDBJ databases">
        <title>Draft genome sequences of the type strains of six Macrococcus species.</title>
        <authorList>
            <person name="Mazhar S."/>
            <person name="Altermann E."/>
            <person name="Hill C."/>
            <person name="Mcauliffe O."/>
        </authorList>
    </citation>
    <scope>NUCLEOTIDE SEQUENCE [LARGE SCALE GENOMIC DNA]</scope>
    <source>
        <strain evidence="11 12">CCM4809</strain>
    </source>
</reference>
<gene>
    <name evidence="11" type="ORF">ERX37_03320</name>
</gene>
<keyword evidence="5 9" id="KW-0812">Transmembrane</keyword>
<organism evidence="11 12">
    <name type="scientific">Macrococcus hajekii</name>
    <dbReference type="NCBI Taxonomy" id="198482"/>
    <lineage>
        <taxon>Bacteria</taxon>
        <taxon>Bacillati</taxon>
        <taxon>Bacillota</taxon>
        <taxon>Bacilli</taxon>
        <taxon>Bacillales</taxon>
        <taxon>Staphylococcaceae</taxon>
        <taxon>Macrococcus</taxon>
    </lineage>
</organism>
<feature type="transmembrane region" description="Helical" evidence="9">
    <location>
        <begin position="53"/>
        <end position="81"/>
    </location>
</feature>
<feature type="transmembrane region" description="Helical" evidence="9">
    <location>
        <begin position="215"/>
        <end position="236"/>
    </location>
</feature>
<dbReference type="RefSeq" id="WP_133429217.1">
    <property type="nucleotide sequence ID" value="NZ_BMCC01000001.1"/>
</dbReference>
<proteinExistence type="inferred from homology"/>
<dbReference type="PANTHER" id="PTHR30151:SF20">
    <property type="entry name" value="ABC TRANSPORTER PERMEASE PROTEIN HI_0355-RELATED"/>
    <property type="match status" value="1"/>
</dbReference>
<dbReference type="EMBL" id="SCWE01000001">
    <property type="protein sequence ID" value="TDM03129.1"/>
    <property type="molecule type" value="Genomic_DNA"/>
</dbReference>
<dbReference type="AlphaFoldDB" id="A0A4R6BMR1"/>
<evidence type="ECO:0000256" key="7">
    <source>
        <dbReference type="ARBA" id="ARBA00023112"/>
    </source>
</evidence>
<keyword evidence="2 9" id="KW-0813">Transport</keyword>
<comment type="caution">
    <text evidence="11">The sequence shown here is derived from an EMBL/GenBank/DDBJ whole genome shotgun (WGS) entry which is preliminary data.</text>
</comment>
<evidence type="ECO:0000256" key="3">
    <source>
        <dbReference type="ARBA" id="ARBA00022475"/>
    </source>
</evidence>
<feature type="transmembrane region" description="Helical" evidence="9">
    <location>
        <begin position="119"/>
        <end position="138"/>
    </location>
</feature>
<dbReference type="PROSITE" id="PS50928">
    <property type="entry name" value="ABC_TM1"/>
    <property type="match status" value="1"/>
</dbReference>
<feature type="transmembrane region" description="Helical" evidence="9">
    <location>
        <begin position="171"/>
        <end position="195"/>
    </location>
</feature>
<dbReference type="Gene3D" id="1.10.3720.10">
    <property type="entry name" value="MetI-like"/>
    <property type="match status" value="1"/>
</dbReference>
<keyword evidence="7" id="KW-0406">Ion transport</keyword>
<keyword evidence="8 9" id="KW-0472">Membrane</keyword>
<name>A0A4R6BMR1_9STAP</name>
<feature type="domain" description="ABC transmembrane type-1" evidence="10">
    <location>
        <begin position="53"/>
        <end position="233"/>
    </location>
</feature>
<dbReference type="GO" id="GO:0005886">
    <property type="term" value="C:plasma membrane"/>
    <property type="evidence" value="ECO:0007669"/>
    <property type="project" value="UniProtKB-SubCell"/>
</dbReference>
<evidence type="ECO:0000256" key="6">
    <source>
        <dbReference type="ARBA" id="ARBA00022989"/>
    </source>
</evidence>
<dbReference type="CDD" id="cd06261">
    <property type="entry name" value="TM_PBP2"/>
    <property type="match status" value="1"/>
</dbReference>
<dbReference type="Pfam" id="PF00528">
    <property type="entry name" value="BPD_transp_1"/>
    <property type="match status" value="1"/>
</dbReference>
<evidence type="ECO:0000259" key="10">
    <source>
        <dbReference type="PROSITE" id="PS50928"/>
    </source>
</evidence>
<evidence type="ECO:0000256" key="9">
    <source>
        <dbReference type="RuleBase" id="RU363032"/>
    </source>
</evidence>
<dbReference type="InterPro" id="IPR035906">
    <property type="entry name" value="MetI-like_sf"/>
</dbReference>
<evidence type="ECO:0000256" key="1">
    <source>
        <dbReference type="ARBA" id="ARBA00004651"/>
    </source>
</evidence>
<dbReference type="Proteomes" id="UP000295328">
    <property type="component" value="Unassembled WGS sequence"/>
</dbReference>
<keyword evidence="3" id="KW-1003">Cell membrane</keyword>
<keyword evidence="6 9" id="KW-1133">Transmembrane helix</keyword>
<feature type="transmembrane region" description="Helical" evidence="9">
    <location>
        <begin position="88"/>
        <end position="113"/>
    </location>
</feature>
<evidence type="ECO:0000256" key="5">
    <source>
        <dbReference type="ARBA" id="ARBA00022692"/>
    </source>
</evidence>
<comment type="subcellular location">
    <subcellularLocation>
        <location evidence="1 9">Cell membrane</location>
        <topology evidence="1 9">Multi-pass membrane protein</topology>
    </subcellularLocation>
</comment>
<evidence type="ECO:0000256" key="8">
    <source>
        <dbReference type="ARBA" id="ARBA00023136"/>
    </source>
</evidence>
<dbReference type="OrthoDB" id="9804353at2"/>
<keyword evidence="7" id="KW-0921">Nickel transport</keyword>
<evidence type="ECO:0000313" key="11">
    <source>
        <dbReference type="EMBL" id="TDM03129.1"/>
    </source>
</evidence>
<evidence type="ECO:0000313" key="12">
    <source>
        <dbReference type="Proteomes" id="UP000295328"/>
    </source>
</evidence>
<dbReference type="PANTHER" id="PTHR30151">
    <property type="entry name" value="ALKANE SULFONATE ABC TRANSPORTER-RELATED, MEMBRANE SUBUNIT"/>
    <property type="match status" value="1"/>
</dbReference>
<keyword evidence="4" id="KW-0533">Nickel</keyword>
<dbReference type="InterPro" id="IPR000515">
    <property type="entry name" value="MetI-like"/>
</dbReference>